<dbReference type="EMBL" id="AWGH01000008">
    <property type="protein sequence ID" value="ODN99522.1"/>
    <property type="molecule type" value="Genomic_DNA"/>
</dbReference>
<sequence>MSKRLSKRKQREVQEIQSLGAATSPQDAVEEESEEDTPGPSAPVNAFAALGGEDDDEEEEEEDEEPDAPAASAKKGKKKNNKKKKKKAKAPDPFAGLDEVDRALAELKLRYGEDQVEEGSSMGAEGPGDFRGHLAFRNLLSVDPKNLDADAELRRFFGSKVIASSAQPNKHRGGPSAKLRYTISKPKPQYPPANSLAGLVMREMTAEEVEETCDRRDRDLVDKGEKWFTFEHIGVWREVERQFMGAVRSHGELNPNQLMALLQVYPWHVDTLLQMSEVYRLQSDIGAASDYAERALYAFDRCLLPSFNVLSGASRLDFDRVENRAMFTALHRIISYLGRRGCWVTAFNFAKLLFALDPEGDPHGAAFWLDFLAIKSGNAAWLTSMIDQGDHHPAAASWYAYPGMAFAKALALRVEEDKAKSKDHTNSDEALREAITDFPQMVVPLADKIGASLPAGVRSEPLLKVEAAWDESPTNVIHLLSHIYVARSEALWKEASKMAWLESQVPLALAELHSPASKMARDDILALVQAPRDPVDDTINVSLFICRHVMCSENTSWLGFLPPLITARSFNSFDPLPPTTAISMYDDAYFAGIRPQRRGAAGSGASGQEEGAWGMMNGFIQQVFDIIEREPENWRERAQDVWDQLTRENNLGRIPEEDRQNMLQGLMQLAENMADGLRAQGGDAGGRMPGMFPGAEGDE</sequence>
<accession>A0A1E3JFA9</accession>
<evidence type="ECO:0000313" key="3">
    <source>
        <dbReference type="Proteomes" id="UP000094819"/>
    </source>
</evidence>
<evidence type="ECO:0000256" key="1">
    <source>
        <dbReference type="SAM" id="MobiDB-lite"/>
    </source>
</evidence>
<dbReference type="PANTHER" id="PTHR22684">
    <property type="entry name" value="NULP1-RELATED"/>
    <property type="match status" value="1"/>
</dbReference>
<feature type="compositionally biased region" description="Acidic residues" evidence="1">
    <location>
        <begin position="52"/>
        <end position="67"/>
    </location>
</feature>
<feature type="compositionally biased region" description="Acidic residues" evidence="1">
    <location>
        <begin position="28"/>
        <end position="37"/>
    </location>
</feature>
<dbReference type="InterPro" id="IPR006994">
    <property type="entry name" value="TCF25/Rqc1"/>
</dbReference>
<dbReference type="Proteomes" id="UP000094819">
    <property type="component" value="Unassembled WGS sequence"/>
</dbReference>
<reference evidence="2 3" key="1">
    <citation type="submission" date="2016-06" db="EMBL/GenBank/DDBJ databases">
        <title>Evolution of pathogenesis and genome organization in the Tremellales.</title>
        <authorList>
            <person name="Cuomo C."/>
            <person name="Litvintseva A."/>
            <person name="Heitman J."/>
            <person name="Chen Y."/>
            <person name="Sun S."/>
            <person name="Springer D."/>
            <person name="Dromer F."/>
            <person name="Young S."/>
            <person name="Zeng Q."/>
            <person name="Chapman S."/>
            <person name="Gujja S."/>
            <person name="Saif S."/>
            <person name="Birren B."/>
        </authorList>
    </citation>
    <scope>NUCLEOTIDE SEQUENCE [LARGE SCALE GENOMIC DNA]</scope>
    <source>
        <strain evidence="2 3">CBS 7118</strain>
    </source>
</reference>
<feature type="compositionally biased region" description="Polar residues" evidence="1">
    <location>
        <begin position="15"/>
        <end position="26"/>
    </location>
</feature>
<protein>
    <submittedName>
        <fullName evidence="2">Cytoplasmic protein</fullName>
    </submittedName>
</protein>
<comment type="caution">
    <text evidence="2">The sequence shown here is derived from an EMBL/GenBank/DDBJ whole genome shotgun (WGS) entry which is preliminary data.</text>
</comment>
<keyword evidence="3" id="KW-1185">Reference proteome</keyword>
<dbReference type="GeneID" id="30192579"/>
<organism evidence="2 3">
    <name type="scientific">Cryptococcus wingfieldii CBS 7118</name>
    <dbReference type="NCBI Taxonomy" id="1295528"/>
    <lineage>
        <taxon>Eukaryota</taxon>
        <taxon>Fungi</taxon>
        <taxon>Dikarya</taxon>
        <taxon>Basidiomycota</taxon>
        <taxon>Agaricomycotina</taxon>
        <taxon>Tremellomycetes</taxon>
        <taxon>Tremellales</taxon>
        <taxon>Cryptococcaceae</taxon>
        <taxon>Cryptococcus</taxon>
    </lineage>
</organism>
<dbReference type="GO" id="GO:0072344">
    <property type="term" value="P:rescue of stalled ribosome"/>
    <property type="evidence" value="ECO:0007669"/>
    <property type="project" value="TreeGrafter"/>
</dbReference>
<dbReference type="GO" id="GO:1990116">
    <property type="term" value="P:ribosome-associated ubiquitin-dependent protein catabolic process"/>
    <property type="evidence" value="ECO:0007669"/>
    <property type="project" value="TreeGrafter"/>
</dbReference>
<dbReference type="OrthoDB" id="205993at2759"/>
<dbReference type="AlphaFoldDB" id="A0A1E3JFA9"/>
<name>A0A1E3JFA9_9TREE</name>
<dbReference type="PANTHER" id="PTHR22684:SF0">
    <property type="entry name" value="RIBOSOME QUALITY CONTROL COMPLEX SUBUNIT TCF25"/>
    <property type="match status" value="1"/>
</dbReference>
<dbReference type="RefSeq" id="XP_019032599.1">
    <property type="nucleotide sequence ID" value="XM_019175496.1"/>
</dbReference>
<proteinExistence type="predicted"/>
<evidence type="ECO:0000313" key="2">
    <source>
        <dbReference type="EMBL" id="ODN99522.1"/>
    </source>
</evidence>
<feature type="compositionally biased region" description="Basic residues" evidence="1">
    <location>
        <begin position="74"/>
        <end position="88"/>
    </location>
</feature>
<gene>
    <name evidence="2" type="ORF">L198_03366</name>
</gene>
<dbReference type="Pfam" id="PF04910">
    <property type="entry name" value="Tcf25"/>
    <property type="match status" value="1"/>
</dbReference>
<feature type="compositionally biased region" description="Basic residues" evidence="1">
    <location>
        <begin position="1"/>
        <end position="10"/>
    </location>
</feature>
<feature type="region of interest" description="Disordered" evidence="1">
    <location>
        <begin position="1"/>
        <end position="94"/>
    </location>
</feature>
<dbReference type="GO" id="GO:1990112">
    <property type="term" value="C:RQC complex"/>
    <property type="evidence" value="ECO:0007669"/>
    <property type="project" value="TreeGrafter"/>
</dbReference>